<feature type="transmembrane region" description="Helical" evidence="6">
    <location>
        <begin position="140"/>
        <end position="158"/>
    </location>
</feature>
<dbReference type="GO" id="GO:0005886">
    <property type="term" value="C:plasma membrane"/>
    <property type="evidence" value="ECO:0007669"/>
    <property type="project" value="TreeGrafter"/>
</dbReference>
<evidence type="ECO:0000256" key="5">
    <source>
        <dbReference type="ARBA" id="ARBA00023136"/>
    </source>
</evidence>
<dbReference type="AlphaFoldDB" id="A0A3M7SSK7"/>
<sequence length="230" mass="25590">MKNSVFYSFLSLTLKSYVTDTTPAILILLLVTIWPKENIFAGKEYKNLIDWKMINQSFPWNILLFAGGSFALSKGFEKSKLSNTIGSLLQTMMPAEKELALGLIVILSEIGTEFTCNFSMSSILLPIVNSLSQKNNIDPLYLLMHTVMAINFSFMLPIATPTNSIVFASGHVKTKDMLISGGILKIAGILVIFLFSSTWYQFLHDNSLLSVNVNTDTNTTLTHIYLNKTA</sequence>
<keyword evidence="3 6" id="KW-0812">Transmembrane</keyword>
<evidence type="ECO:0000256" key="1">
    <source>
        <dbReference type="ARBA" id="ARBA00004141"/>
    </source>
</evidence>
<gene>
    <name evidence="7" type="ORF">BpHYR1_051307</name>
</gene>
<dbReference type="Proteomes" id="UP000276133">
    <property type="component" value="Unassembled WGS sequence"/>
</dbReference>
<evidence type="ECO:0000313" key="7">
    <source>
        <dbReference type="EMBL" id="RNA38804.1"/>
    </source>
</evidence>
<evidence type="ECO:0000256" key="4">
    <source>
        <dbReference type="ARBA" id="ARBA00022989"/>
    </source>
</evidence>
<dbReference type="GO" id="GO:0015141">
    <property type="term" value="F:succinate transmembrane transporter activity"/>
    <property type="evidence" value="ECO:0007669"/>
    <property type="project" value="TreeGrafter"/>
</dbReference>
<reference evidence="7 8" key="1">
    <citation type="journal article" date="2018" name="Sci. Rep.">
        <title>Genomic signatures of local adaptation to the degree of environmental predictability in rotifers.</title>
        <authorList>
            <person name="Franch-Gras L."/>
            <person name="Hahn C."/>
            <person name="Garcia-Roger E.M."/>
            <person name="Carmona M.J."/>
            <person name="Serra M."/>
            <person name="Gomez A."/>
        </authorList>
    </citation>
    <scope>NUCLEOTIDE SEQUENCE [LARGE SCALE GENOMIC DNA]</scope>
    <source>
        <strain evidence="7">HYR1</strain>
    </source>
</reference>
<dbReference type="STRING" id="10195.A0A3M7SSK7"/>
<dbReference type="PANTHER" id="PTHR10283:SF82">
    <property type="entry name" value="SOLUTE CARRIER FAMILY 13 MEMBER 2"/>
    <property type="match status" value="1"/>
</dbReference>
<dbReference type="GO" id="GO:0015137">
    <property type="term" value="F:citrate transmembrane transporter activity"/>
    <property type="evidence" value="ECO:0007669"/>
    <property type="project" value="TreeGrafter"/>
</dbReference>
<dbReference type="PANTHER" id="PTHR10283">
    <property type="entry name" value="SOLUTE CARRIER FAMILY 13 MEMBER"/>
    <property type="match status" value="1"/>
</dbReference>
<dbReference type="OrthoDB" id="6493944at2759"/>
<evidence type="ECO:0000313" key="8">
    <source>
        <dbReference type="Proteomes" id="UP000276133"/>
    </source>
</evidence>
<comment type="caution">
    <text evidence="7">The sequence shown here is derived from an EMBL/GenBank/DDBJ whole genome shotgun (WGS) entry which is preliminary data.</text>
</comment>
<keyword evidence="4 6" id="KW-1133">Transmembrane helix</keyword>
<dbReference type="InterPro" id="IPR001898">
    <property type="entry name" value="SLC13A/DASS"/>
</dbReference>
<organism evidence="7 8">
    <name type="scientific">Brachionus plicatilis</name>
    <name type="common">Marine rotifer</name>
    <name type="synonym">Brachionus muelleri</name>
    <dbReference type="NCBI Taxonomy" id="10195"/>
    <lineage>
        <taxon>Eukaryota</taxon>
        <taxon>Metazoa</taxon>
        <taxon>Spiralia</taxon>
        <taxon>Gnathifera</taxon>
        <taxon>Rotifera</taxon>
        <taxon>Eurotatoria</taxon>
        <taxon>Monogononta</taxon>
        <taxon>Pseudotrocha</taxon>
        <taxon>Ploima</taxon>
        <taxon>Brachionidae</taxon>
        <taxon>Brachionus</taxon>
    </lineage>
</organism>
<protein>
    <submittedName>
        <fullName evidence="7">Solute carrier family 13 member 5 isoform X1</fullName>
    </submittedName>
</protein>
<dbReference type="EMBL" id="REGN01000818">
    <property type="protein sequence ID" value="RNA38804.1"/>
    <property type="molecule type" value="Genomic_DNA"/>
</dbReference>
<keyword evidence="5 6" id="KW-0472">Membrane</keyword>
<name>A0A3M7SSK7_BRAPC</name>
<comment type="similarity">
    <text evidence="2">Belongs to the SLC13A/DASS transporter (TC 2.A.47) family. NADC subfamily.</text>
</comment>
<dbReference type="Pfam" id="PF00939">
    <property type="entry name" value="Na_sulph_symp"/>
    <property type="match status" value="1"/>
</dbReference>
<evidence type="ECO:0000256" key="3">
    <source>
        <dbReference type="ARBA" id="ARBA00022692"/>
    </source>
</evidence>
<evidence type="ECO:0000256" key="2">
    <source>
        <dbReference type="ARBA" id="ARBA00006772"/>
    </source>
</evidence>
<feature type="transmembrane region" description="Helical" evidence="6">
    <location>
        <begin position="178"/>
        <end position="200"/>
    </location>
</feature>
<comment type="subcellular location">
    <subcellularLocation>
        <location evidence="1">Membrane</location>
        <topology evidence="1">Multi-pass membrane protein</topology>
    </subcellularLocation>
</comment>
<evidence type="ECO:0000256" key="6">
    <source>
        <dbReference type="SAM" id="Phobius"/>
    </source>
</evidence>
<accession>A0A3M7SSK7</accession>
<keyword evidence="8" id="KW-1185">Reference proteome</keyword>
<proteinExistence type="inferred from homology"/>